<evidence type="ECO:0000256" key="3">
    <source>
        <dbReference type="RuleBase" id="RU000461"/>
    </source>
</evidence>
<dbReference type="EMBL" id="JACWMS010000002">
    <property type="protein sequence ID" value="MBD1320446.1"/>
    <property type="molecule type" value="Genomic_DNA"/>
</dbReference>
<dbReference type="PRINTS" id="PR00385">
    <property type="entry name" value="P450"/>
</dbReference>
<keyword evidence="3" id="KW-0479">Metal-binding</keyword>
<protein>
    <submittedName>
        <fullName evidence="4">Cytochrome P450</fullName>
    </submittedName>
</protein>
<evidence type="ECO:0000256" key="2">
    <source>
        <dbReference type="ARBA" id="ARBA00010617"/>
    </source>
</evidence>
<comment type="caution">
    <text evidence="4">The sequence shown here is derived from an EMBL/GenBank/DDBJ whole genome shotgun (WGS) entry which is preliminary data.</text>
</comment>
<comment type="similarity">
    <text evidence="2 3">Belongs to the cytochrome P450 family.</text>
</comment>
<keyword evidence="3" id="KW-0349">Heme</keyword>
<dbReference type="PRINTS" id="PR00463">
    <property type="entry name" value="EP450I"/>
</dbReference>
<dbReference type="Gene3D" id="1.10.630.10">
    <property type="entry name" value="Cytochrome P450"/>
    <property type="match status" value="1"/>
</dbReference>
<dbReference type="InterPro" id="IPR017972">
    <property type="entry name" value="Cyt_P450_CS"/>
</dbReference>
<organism evidence="4 5">
    <name type="scientific">Gordonia hankookensis</name>
    <dbReference type="NCBI Taxonomy" id="589403"/>
    <lineage>
        <taxon>Bacteria</taxon>
        <taxon>Bacillati</taxon>
        <taxon>Actinomycetota</taxon>
        <taxon>Actinomycetes</taxon>
        <taxon>Mycobacteriales</taxon>
        <taxon>Gordoniaceae</taxon>
        <taxon>Gordonia</taxon>
    </lineage>
</organism>
<keyword evidence="3" id="KW-0408">Iron</keyword>
<dbReference type="SUPFAM" id="SSF48264">
    <property type="entry name" value="Cytochrome P450"/>
    <property type="match status" value="1"/>
</dbReference>
<proteinExistence type="inferred from homology"/>
<gene>
    <name evidence="4" type="ORF">IDF66_12720</name>
</gene>
<dbReference type="PANTHER" id="PTHR24305">
    <property type="entry name" value="CYTOCHROME P450"/>
    <property type="match status" value="1"/>
</dbReference>
<dbReference type="RefSeq" id="WP_190267096.1">
    <property type="nucleotide sequence ID" value="NZ_BAABAD010000004.1"/>
</dbReference>
<dbReference type="InterPro" id="IPR036396">
    <property type="entry name" value="Cyt_P450_sf"/>
</dbReference>
<evidence type="ECO:0000256" key="1">
    <source>
        <dbReference type="ARBA" id="ARBA00001971"/>
    </source>
</evidence>
<keyword evidence="3" id="KW-0560">Oxidoreductase</keyword>
<evidence type="ECO:0000313" key="5">
    <source>
        <dbReference type="Proteomes" id="UP000602395"/>
    </source>
</evidence>
<evidence type="ECO:0000313" key="4">
    <source>
        <dbReference type="EMBL" id="MBD1320446.1"/>
    </source>
</evidence>
<dbReference type="InterPro" id="IPR002401">
    <property type="entry name" value="Cyt_P450_E_grp-I"/>
</dbReference>
<dbReference type="InterPro" id="IPR050121">
    <property type="entry name" value="Cytochrome_P450_monoxygenase"/>
</dbReference>
<dbReference type="Pfam" id="PF00067">
    <property type="entry name" value="p450"/>
    <property type="match status" value="1"/>
</dbReference>
<dbReference type="InterPro" id="IPR001128">
    <property type="entry name" value="Cyt_P450"/>
</dbReference>
<dbReference type="PANTHER" id="PTHR24305:SF166">
    <property type="entry name" value="CYTOCHROME P450 12A4, MITOCHONDRIAL-RELATED"/>
    <property type="match status" value="1"/>
</dbReference>
<dbReference type="PROSITE" id="PS00086">
    <property type="entry name" value="CYTOCHROME_P450"/>
    <property type="match status" value="1"/>
</dbReference>
<keyword evidence="5" id="KW-1185">Reference proteome</keyword>
<reference evidence="4 5" key="1">
    <citation type="submission" date="2020-09" db="EMBL/GenBank/DDBJ databases">
        <title>Novel species in genus Gordonia.</title>
        <authorList>
            <person name="Zhang G."/>
        </authorList>
    </citation>
    <scope>NUCLEOTIDE SEQUENCE [LARGE SCALE GENOMIC DNA]</scope>
    <source>
        <strain evidence="4 5">ON-33</strain>
    </source>
</reference>
<comment type="cofactor">
    <cofactor evidence="1">
        <name>heme</name>
        <dbReference type="ChEBI" id="CHEBI:30413"/>
    </cofactor>
</comment>
<accession>A0ABR7WD23</accession>
<keyword evidence="3" id="KW-0503">Monooxygenase</keyword>
<sequence length="461" mass="50673">MSKPLSALPHPPGRIPILGDVRSADRRRPTQHEAELALRLGPVFQRELLGNRLVVVGGADLANQTLDERSWGRALVGPLAQLRELAGAGLFTARSKDPLWGQARRILTPGFSQSAMRIYHDAMASVADDLAAKWATSPVVDVHQDMTSATLEVIGRAGFSCRMGLLGRQDGAAEGTEQFLDSLGRVLVWASESTNDVPIVGTVREFLGARRRNADIAVCRNFVQRIIESRLQSGDHGNTDLLGLMLETEDPDTGDRLPLHNVTDQVLTFLAAGHETTAALMEVALYHLAAEPISADRIAETELDPAPLTYEGVVKSRQIRAYVNECLRLWPPAPGFFRVARTDQELGGYHIPSGRGVFVLALAAQRDTAVWGPDAHRFRADRFTAERITAGSGKFFSPWGAGPRSCIGRQFAMHEASLLLATLLSRFRFRLEKSGELVMRERATLRPEPFRIVATPRKSER</sequence>
<name>A0ABR7WD23_9ACTN</name>
<dbReference type="Proteomes" id="UP000602395">
    <property type="component" value="Unassembled WGS sequence"/>
</dbReference>